<reference evidence="4 5" key="1">
    <citation type="journal article" date="2019" name="Fungal Biol. Biotechnol.">
        <title>Draft genome sequence of fastidious pathogen Ceratobasidium theobromae, which causes vascular-streak dieback in Theobroma cacao.</title>
        <authorList>
            <person name="Ali S.S."/>
            <person name="Asman A."/>
            <person name="Shao J."/>
            <person name="Firmansyah A.P."/>
            <person name="Susilo A.W."/>
            <person name="Rosmana A."/>
            <person name="McMahon P."/>
            <person name="Junaid M."/>
            <person name="Guest D."/>
            <person name="Kheng T.Y."/>
            <person name="Meinhardt L.W."/>
            <person name="Bailey B.A."/>
        </authorList>
    </citation>
    <scope>NUCLEOTIDE SEQUENCE [LARGE SCALE GENOMIC DNA]</scope>
    <source>
        <strain evidence="4 5">CT2</strain>
    </source>
</reference>
<evidence type="ECO:0000313" key="5">
    <source>
        <dbReference type="Proteomes" id="UP000383932"/>
    </source>
</evidence>
<dbReference type="EMBL" id="SSOP01000021">
    <property type="protein sequence ID" value="KAB5594418.1"/>
    <property type="molecule type" value="Genomic_DNA"/>
</dbReference>
<accession>A0A5N5QS01</accession>
<dbReference type="GO" id="GO:0019902">
    <property type="term" value="F:phosphatase binding"/>
    <property type="evidence" value="ECO:0007669"/>
    <property type="project" value="TreeGrafter"/>
</dbReference>
<evidence type="ECO:0000256" key="2">
    <source>
        <dbReference type="SAM" id="MobiDB-lite"/>
    </source>
</evidence>
<feature type="region of interest" description="Disordered" evidence="2">
    <location>
        <begin position="1390"/>
        <end position="1556"/>
    </location>
</feature>
<organism evidence="4 5">
    <name type="scientific">Ceratobasidium theobromae</name>
    <dbReference type="NCBI Taxonomy" id="1582974"/>
    <lineage>
        <taxon>Eukaryota</taxon>
        <taxon>Fungi</taxon>
        <taxon>Dikarya</taxon>
        <taxon>Basidiomycota</taxon>
        <taxon>Agaricomycotina</taxon>
        <taxon>Agaricomycetes</taxon>
        <taxon>Cantharellales</taxon>
        <taxon>Ceratobasidiaceae</taxon>
        <taxon>Ceratobasidium</taxon>
    </lineage>
</organism>
<feature type="region of interest" description="Disordered" evidence="2">
    <location>
        <begin position="545"/>
        <end position="570"/>
    </location>
</feature>
<keyword evidence="5" id="KW-1185">Reference proteome</keyword>
<feature type="compositionally biased region" description="Low complexity" evidence="2">
    <location>
        <begin position="1503"/>
        <end position="1523"/>
    </location>
</feature>
<dbReference type="SMART" id="SM00046">
    <property type="entry name" value="DAGKc"/>
    <property type="match status" value="1"/>
</dbReference>
<keyword evidence="4" id="KW-0966">Cell projection</keyword>
<dbReference type="Pfam" id="PF08457">
    <property type="entry name" value="Sfi1"/>
    <property type="match status" value="2"/>
</dbReference>
<evidence type="ECO:0000259" key="3">
    <source>
        <dbReference type="PROSITE" id="PS50146"/>
    </source>
</evidence>
<dbReference type="Gene3D" id="3.40.50.10330">
    <property type="entry name" value="Probable inorganic polyphosphate/atp-NAD kinase, domain 1"/>
    <property type="match status" value="1"/>
</dbReference>
<dbReference type="PANTHER" id="PTHR22028">
    <property type="entry name" value="SFI1 SPINDLE BODY DOMAIN-CONTAINING PROTEIN-RELATED"/>
    <property type="match status" value="1"/>
</dbReference>
<keyword evidence="1" id="KW-0175">Coiled coil</keyword>
<dbReference type="OrthoDB" id="1933281at2759"/>
<feature type="compositionally biased region" description="Low complexity" evidence="2">
    <location>
        <begin position="1477"/>
        <end position="1489"/>
    </location>
</feature>
<dbReference type="Pfam" id="PF00781">
    <property type="entry name" value="DAGK_cat"/>
    <property type="match status" value="1"/>
</dbReference>
<name>A0A5N5QS01_9AGAM</name>
<proteinExistence type="predicted"/>
<dbReference type="PROSITE" id="PS50146">
    <property type="entry name" value="DAGK"/>
    <property type="match status" value="1"/>
</dbReference>
<gene>
    <name evidence="4" type="ORF">CTheo_2195</name>
</gene>
<dbReference type="InterPro" id="IPR013665">
    <property type="entry name" value="Sfi1_dom"/>
</dbReference>
<dbReference type="GO" id="GO:0016301">
    <property type="term" value="F:kinase activity"/>
    <property type="evidence" value="ECO:0007669"/>
    <property type="project" value="InterPro"/>
</dbReference>
<feature type="domain" description="DAGKc" evidence="3">
    <location>
        <begin position="1"/>
        <end position="142"/>
    </location>
</feature>
<dbReference type="InterPro" id="IPR001206">
    <property type="entry name" value="Diacylglycerol_kinase_cat_dom"/>
</dbReference>
<comment type="caution">
    <text evidence="4">The sequence shown here is derived from an EMBL/GenBank/DDBJ whole genome shotgun (WGS) entry which is preliminary data.</text>
</comment>
<feature type="region of interest" description="Disordered" evidence="2">
    <location>
        <begin position="424"/>
        <end position="452"/>
    </location>
</feature>
<dbReference type="PANTHER" id="PTHR22028:SF9">
    <property type="entry name" value="SFI1 SPINDLE BODY DOMAIN-CONTAINING PROTEIN"/>
    <property type="match status" value="1"/>
</dbReference>
<feature type="region of interest" description="Disordered" evidence="2">
    <location>
        <begin position="582"/>
        <end position="601"/>
    </location>
</feature>
<feature type="compositionally biased region" description="Polar residues" evidence="2">
    <location>
        <begin position="614"/>
        <end position="636"/>
    </location>
</feature>
<keyword evidence="4" id="KW-0282">Flagellum</keyword>
<evidence type="ECO:0000256" key="1">
    <source>
        <dbReference type="SAM" id="Coils"/>
    </source>
</evidence>
<dbReference type="InterPro" id="IPR017438">
    <property type="entry name" value="ATP-NAD_kinase_N"/>
</dbReference>
<feature type="compositionally biased region" description="Low complexity" evidence="2">
    <location>
        <begin position="1400"/>
        <end position="1422"/>
    </location>
</feature>
<dbReference type="Proteomes" id="UP000383932">
    <property type="component" value="Unassembled WGS sequence"/>
</dbReference>
<feature type="coiled-coil region" evidence="1">
    <location>
        <begin position="1251"/>
        <end position="1301"/>
    </location>
</feature>
<dbReference type="InterPro" id="IPR016064">
    <property type="entry name" value="NAD/diacylglycerol_kinase_sf"/>
</dbReference>
<feature type="compositionally biased region" description="Polar residues" evidence="2">
    <location>
        <begin position="590"/>
        <end position="601"/>
    </location>
</feature>
<dbReference type="SUPFAM" id="SSF111331">
    <property type="entry name" value="NAD kinase/diacylglycerol kinase-like"/>
    <property type="match status" value="1"/>
</dbReference>
<dbReference type="InterPro" id="IPR052270">
    <property type="entry name" value="CACF_protein"/>
</dbReference>
<protein>
    <submittedName>
        <fullName evidence="4">Cilia-and flagella-associated protein 46</fullName>
    </submittedName>
</protein>
<feature type="compositionally biased region" description="Polar residues" evidence="2">
    <location>
        <begin position="1453"/>
        <end position="1469"/>
    </location>
</feature>
<evidence type="ECO:0000313" key="4">
    <source>
        <dbReference type="EMBL" id="KAB5594418.1"/>
    </source>
</evidence>
<feature type="region of interest" description="Disordered" evidence="2">
    <location>
        <begin position="613"/>
        <end position="694"/>
    </location>
</feature>
<keyword evidence="4" id="KW-0969">Cilium</keyword>
<sequence>MLIISNPASGHKTGPQFIDNFVLPLLREHQVPFQLEATTAPGHAGELAKNYLETLGGGESAVILVSGGDGTIHEIVNALYAKLGSSQHQIPKWPKIQLVIVNSGTANALYYSIYPLVAPPGVLRLIQKTLPAADVEVASRLQSVAAYLGRGITRPLALGRNTIFKRDGAIKQSLLSIVVASTALHANLLHTSEELRATIPGVERYTEAAKRNLNKWSRATARLKSFSNGSPILLYDPTSNIFTECDPTELTINGPFAYFLSTLNVDRLESNFVITPLASKIKPESGTMDIVVIQPLRCPQISEDTPEDRQKFAQILMGSMGAARSASHTHIRYPKDSTSTESPSANAEGPIVVQYYRCAGWEWMPSEGNQDAAFVCVDGAILEIEEGEWARSECVTSLLPENGGIHTKPMSRFKPVRTSSPLVRSRANTVSATTPSEPTRTPQVDISASSTKSLQQITPEHVQIIDAIIERAPATAKAFVAVYKAYTAVLNERGLDPAQDVTYYEFLLKIGLLKGAEWGDKWAAAKAQFNLGGSDSMVLDHELPPPSPVPQPAPISTLRQTPAPSNRLDRTPRYRARFADDATLMPASDRTPTVDPSETPSANLQRLLRKLTAVDNSSTTGRTETSSIATPSSRVSNLAAPRPIRGRENTTPKPSVRPPVRVTGSIDEITPSRPPLGYRSRFATPDTPAPGYGKTAVPAVARIKREESVEPVVRVVEEPPRRKGTGEPDVWRVIKLEKDADHFRSDRLLKKFFGLWRQNAQWIRDTTDQICEARRKLALREYFTRWHEKSGVRLDMTRRAARVDAYFTQRRVLLHWRQVLVARRRHQWQSDMKKRLRTARTSVDRRILRQAWQRWRQTRESTFVLEQAEGFHDAKVLHRCIVRWAEQLHKLRLLPVRALEFRAIKNKSIMQDMFETWKSRAELRVMERMTVAKRDRRIQKQTLSQWKVKTQSYKVARELHDQHLLRSAFAAWRSKAKRVKTLERRASDYIRRQDRILLRAVSRVWAAKARGEQLARVNCTQLLKDALSVWRNRVVEVRALEGKAVTAIQRAQKDLVARAFYVIRGRLQANRDDELLATRHYQKQLLASALAEWRETTGLRRKQARQARIARRFFVERSAFGAWRAALAQKRLTKLEDQLKREKLREAFQVWRGQLKRHIMLKRMGDVVERMVQQRITYNALKKWIGAVVDNKLQLLQAVDERNNRLTRLAFEKWKVALKRHQEDMSLLRSFQDVKREDMLRRAFQRWLAAARHERLRRQRLERKEQQLRLETLGRTWDVWRDRFKEENLRATENLVRLQAQRSLVFSAFRLWESKSRALPALRFYANNVRRKAFEKWKASLPSAKLARVAREFDREQVLRKMLIHWRERYQTKIGLKAVARARYLRLPPATATPRPSVLSSAAASRTGSSRPAFSSSSTPTPVHFPRPTAVSLLGRKAVSERAPSSVPETRAPSPTANAARARSSSPIKPTSAAKVTPTTGSTPATTLAPVPPIRTSLLSGFRVTPRPTRATGATTGASAPVSVREESSEDEGATQSLKTPLSERPSRLVGRRFGR</sequence>